<dbReference type="Pfam" id="PF09492">
    <property type="entry name" value="Pec_lyase"/>
    <property type="match status" value="1"/>
</dbReference>
<organism evidence="2 3">
    <name type="scientific">Pseudoduganella umbonata</name>
    <dbReference type="NCBI Taxonomy" id="864828"/>
    <lineage>
        <taxon>Bacteria</taxon>
        <taxon>Pseudomonadati</taxon>
        <taxon>Pseudomonadota</taxon>
        <taxon>Betaproteobacteria</taxon>
        <taxon>Burkholderiales</taxon>
        <taxon>Oxalobacteraceae</taxon>
        <taxon>Telluria group</taxon>
        <taxon>Pseudoduganella</taxon>
    </lineage>
</organism>
<dbReference type="EMBL" id="CP040017">
    <property type="protein sequence ID" value="QCP14499.1"/>
    <property type="molecule type" value="Genomic_DNA"/>
</dbReference>
<dbReference type="SUPFAM" id="SSF81853">
    <property type="entry name" value="Family 10 polysaccharide lyase"/>
    <property type="match status" value="1"/>
</dbReference>
<evidence type="ECO:0000256" key="1">
    <source>
        <dbReference type="SAM" id="MobiDB-lite"/>
    </source>
</evidence>
<proteinExistence type="predicted"/>
<evidence type="ECO:0000313" key="3">
    <source>
        <dbReference type="Proteomes" id="UP000298763"/>
    </source>
</evidence>
<dbReference type="Gene3D" id="1.50.10.20">
    <property type="match status" value="1"/>
</dbReference>
<name>A0ABX5URV0_9BURK</name>
<dbReference type="Proteomes" id="UP000298763">
    <property type="component" value="Chromosome"/>
</dbReference>
<keyword evidence="3" id="KW-1185">Reference proteome</keyword>
<gene>
    <name evidence="2" type="ORF">FCL38_04510</name>
</gene>
<feature type="compositionally biased region" description="Low complexity" evidence="1">
    <location>
        <begin position="176"/>
        <end position="197"/>
    </location>
</feature>
<reference evidence="2 3" key="1">
    <citation type="submission" date="2019-05" db="EMBL/GenBank/DDBJ databases">
        <title>Draft Genome Sequences of Six Type Strains of the Genus Massilia.</title>
        <authorList>
            <person name="Miess H."/>
            <person name="Frediansyhah A."/>
            <person name="Gross H."/>
        </authorList>
    </citation>
    <scope>NUCLEOTIDE SEQUENCE [LARGE SCALE GENOMIC DNA]</scope>
    <source>
        <strain evidence="2 3">DSMZ 26121</strain>
    </source>
</reference>
<protein>
    <submittedName>
        <fullName evidence="2">Uncharacterized protein</fullName>
    </submittedName>
</protein>
<evidence type="ECO:0000313" key="2">
    <source>
        <dbReference type="EMBL" id="QCP14499.1"/>
    </source>
</evidence>
<feature type="region of interest" description="Disordered" evidence="1">
    <location>
        <begin position="156"/>
        <end position="197"/>
    </location>
</feature>
<sequence>MPPKFVLAGRQVCELGGEGIDAFCFHDFSVSLEGDQTSDYTLRGFARRRRRAGWDRRAKVAARSRRQAPSSARFPGDPLAHVQDSVKTVWCAQHDPFTCAPATGHSFESPSKGGQKSVLVIAFLMSRLRPRRWQPSQRLAWRGTGEAVRMADIAFEPRSTRRPAPTLSCTGPAPRPGTASTTGTPIPASSAAASLPATAGCRQAVRDHEDWRREPLHIPLGWRLRDAYLRLCRQARY</sequence>
<accession>A0ABX5URV0</accession>
<dbReference type="InterPro" id="IPR012669">
    <property type="entry name" value="Pectate_lyase"/>
</dbReference>